<protein>
    <submittedName>
        <fullName evidence="1">Uncharacterized protein</fullName>
    </submittedName>
</protein>
<dbReference type="EMBL" id="MH191395">
    <property type="protein sequence ID" value="AWN08565.1"/>
    <property type="molecule type" value="Genomic_DNA"/>
</dbReference>
<name>A0A3S7L8M9_9CAUD</name>
<evidence type="ECO:0000313" key="1">
    <source>
        <dbReference type="EMBL" id="AWN08565.1"/>
    </source>
</evidence>
<organism evidence="1 2">
    <name type="scientific">Xanthomonas phage XcP1</name>
    <dbReference type="NCBI Taxonomy" id="2785027"/>
    <lineage>
        <taxon>Viruses</taxon>
        <taxon>Duplodnaviria</taxon>
        <taxon>Heunggongvirae</taxon>
        <taxon>Uroviricota</taxon>
        <taxon>Caudoviricetes</taxon>
        <taxon>Lindbergviridae</taxon>
        <taxon>Carpasinavirus</taxon>
        <taxon>Carpasinavirus FoX6</taxon>
        <taxon>Carpasinavirus XcP1</taxon>
    </lineage>
</organism>
<reference evidence="1 2" key="1">
    <citation type="submission" date="2018-04" db="EMBL/GenBank/DDBJ databases">
        <authorList>
            <person name="Silva F.P."/>
            <person name="Xavier A.S."/>
            <person name="Vidigal P.M.P."/>
            <person name="Alfenas-Zerbini P."/>
        </authorList>
    </citation>
    <scope>NUCLEOTIDE SEQUENCE [LARGE SCALE GENOMIC DNA]</scope>
</reference>
<keyword evidence="2" id="KW-1185">Reference proteome</keyword>
<proteinExistence type="predicted"/>
<evidence type="ECO:0000313" key="2">
    <source>
        <dbReference type="Proteomes" id="UP000289211"/>
    </source>
</evidence>
<dbReference type="Proteomes" id="UP000289211">
    <property type="component" value="Segment"/>
</dbReference>
<sequence>MSGSSGTFTNRSAHLRFVIFSRYGASFLSQPSMLQRSGCFCGFRARSIAARCSGVNSTGAGLGGAFTPISFGHTFLLYHLSISLGCACSSRDHGRAGRCTHRTCRVVHATLRRSDTSRCAGCRDCNGSCSVEPCGTRPAASVGSGAARTPSSGRDSAPASACLCAGLRGMPLRFLWASLIAFRRLISERQICGVRISMLFKQVPGVWHIEPKRLAKQHNVISPAF</sequence>
<gene>
    <name evidence="1" type="ORF">XcP1_063</name>
</gene>
<accession>A0A3S7L8M9</accession>